<dbReference type="GeneTree" id="ENSGT00390000018434"/>
<dbReference type="GO" id="GO:0005783">
    <property type="term" value="C:endoplasmic reticulum"/>
    <property type="evidence" value="ECO:0007669"/>
    <property type="project" value="TreeGrafter"/>
</dbReference>
<dbReference type="Pfam" id="PF02585">
    <property type="entry name" value="PIG-L"/>
    <property type="match status" value="1"/>
</dbReference>
<dbReference type="InParanoid" id="H2YEQ2"/>
<accession>H2YEQ2</accession>
<reference evidence="3" key="3">
    <citation type="submission" date="2025-09" db="UniProtKB">
        <authorList>
            <consortium name="Ensembl"/>
        </authorList>
    </citation>
    <scope>IDENTIFICATION</scope>
</reference>
<evidence type="ECO:0000313" key="4">
    <source>
        <dbReference type="Proteomes" id="UP000007875"/>
    </source>
</evidence>
<dbReference type="UniPathway" id="UPA00196"/>
<dbReference type="PANTHER" id="PTHR12993:SF11">
    <property type="entry name" value="N-ACETYLGLUCOSAMINYL-PHOSPHATIDYLINOSITOL DE-N-ACETYLASE"/>
    <property type="match status" value="1"/>
</dbReference>
<dbReference type="eggNOG" id="KOG3332">
    <property type="taxonomic scope" value="Eukaryota"/>
</dbReference>
<name>H2YEQ2_CIOSA</name>
<dbReference type="SUPFAM" id="SSF102588">
    <property type="entry name" value="LmbE-like"/>
    <property type="match status" value="1"/>
</dbReference>
<dbReference type="Ensembl" id="ENSCSAVT00000003857.1">
    <property type="protein sequence ID" value="ENSCSAVP00000003800.1"/>
    <property type="gene ID" value="ENSCSAVG00000002249.1"/>
</dbReference>
<keyword evidence="4" id="KW-1185">Reference proteome</keyword>
<evidence type="ECO:0000256" key="2">
    <source>
        <dbReference type="ARBA" id="ARBA00012176"/>
    </source>
</evidence>
<dbReference type="Gene3D" id="3.40.50.10320">
    <property type="entry name" value="LmbE-like"/>
    <property type="match status" value="1"/>
</dbReference>
<reference evidence="3" key="2">
    <citation type="submission" date="2025-08" db="UniProtKB">
        <authorList>
            <consortium name="Ensembl"/>
        </authorList>
    </citation>
    <scope>IDENTIFICATION</scope>
</reference>
<protein>
    <recommendedName>
        <fullName evidence="2">N-acetylglucosaminylphosphatidylinositol deacetylase</fullName>
        <ecNumber evidence="2">3.5.1.89</ecNumber>
    </recommendedName>
</protein>
<dbReference type="OMA" id="YVLESVN"/>
<dbReference type="GO" id="GO:0016020">
    <property type="term" value="C:membrane"/>
    <property type="evidence" value="ECO:0007669"/>
    <property type="project" value="GOC"/>
</dbReference>
<evidence type="ECO:0000256" key="1">
    <source>
        <dbReference type="ARBA" id="ARBA00006066"/>
    </source>
</evidence>
<proteinExistence type="inferred from homology"/>
<dbReference type="InterPro" id="IPR003737">
    <property type="entry name" value="GlcNAc_PI_deacetylase-related"/>
</dbReference>
<reference evidence="4" key="1">
    <citation type="submission" date="2003-08" db="EMBL/GenBank/DDBJ databases">
        <authorList>
            <person name="Birren B."/>
            <person name="Nusbaum C."/>
            <person name="Abebe A."/>
            <person name="Abouelleil A."/>
            <person name="Adekoya E."/>
            <person name="Ait-zahra M."/>
            <person name="Allen N."/>
            <person name="Allen T."/>
            <person name="An P."/>
            <person name="Anderson M."/>
            <person name="Anderson S."/>
            <person name="Arachchi H."/>
            <person name="Armbruster J."/>
            <person name="Bachantsang P."/>
            <person name="Baldwin J."/>
            <person name="Barry A."/>
            <person name="Bayul T."/>
            <person name="Blitshsteyn B."/>
            <person name="Bloom T."/>
            <person name="Blye J."/>
            <person name="Boguslavskiy L."/>
            <person name="Borowsky M."/>
            <person name="Boukhgalter B."/>
            <person name="Brunache A."/>
            <person name="Butler J."/>
            <person name="Calixte N."/>
            <person name="Calvo S."/>
            <person name="Camarata J."/>
            <person name="Campo K."/>
            <person name="Chang J."/>
            <person name="Cheshatsang Y."/>
            <person name="Citroen M."/>
            <person name="Collymore A."/>
            <person name="Considine T."/>
            <person name="Cook A."/>
            <person name="Cooke P."/>
            <person name="Corum B."/>
            <person name="Cuomo C."/>
            <person name="David R."/>
            <person name="Dawoe T."/>
            <person name="Degray S."/>
            <person name="Dodge S."/>
            <person name="Dooley K."/>
            <person name="Dorje P."/>
            <person name="Dorjee K."/>
            <person name="Dorris L."/>
            <person name="Duffey N."/>
            <person name="Dupes A."/>
            <person name="Elkins T."/>
            <person name="Engels R."/>
            <person name="Erickson J."/>
            <person name="Farina A."/>
            <person name="Faro S."/>
            <person name="Ferreira P."/>
            <person name="Fischer H."/>
            <person name="Fitzgerald M."/>
            <person name="Foley K."/>
            <person name="Gage D."/>
            <person name="Galagan J."/>
            <person name="Gearin G."/>
            <person name="Gnerre S."/>
            <person name="Gnirke A."/>
            <person name="Goyette A."/>
            <person name="Graham J."/>
            <person name="Grandbois E."/>
            <person name="Gyaltsen K."/>
            <person name="Hafez N."/>
            <person name="Hagopian D."/>
            <person name="Hagos B."/>
            <person name="Hall J."/>
            <person name="Hatcher B."/>
            <person name="Heller A."/>
            <person name="Higgins H."/>
            <person name="Honan T."/>
            <person name="Horn A."/>
            <person name="Houde N."/>
            <person name="Hughes L."/>
            <person name="Hulme W."/>
            <person name="Husby E."/>
            <person name="Iliev I."/>
            <person name="Jaffe D."/>
            <person name="Jones C."/>
            <person name="Kamal M."/>
            <person name="Kamat A."/>
            <person name="Kamvysselis M."/>
            <person name="Karlsson E."/>
            <person name="Kells C."/>
            <person name="Kieu A."/>
            <person name="Kisner P."/>
            <person name="Kodira C."/>
            <person name="Kulbokas E."/>
            <person name="Labutti K."/>
            <person name="Lama D."/>
            <person name="Landers T."/>
            <person name="Leger J."/>
            <person name="Levine S."/>
            <person name="Lewis D."/>
            <person name="Lewis T."/>
            <person name="Lindblad-toh K."/>
            <person name="Liu X."/>
            <person name="Lokyitsang T."/>
            <person name="Lokyitsang Y."/>
            <person name="Lucien O."/>
            <person name="Lui A."/>
            <person name="Ma L.J."/>
            <person name="Mabbitt R."/>
            <person name="Macdonald J."/>
            <person name="Maclean C."/>
            <person name="Major J."/>
            <person name="Manning J."/>
            <person name="Marabella R."/>
            <person name="Maru K."/>
            <person name="Matthews C."/>
            <person name="Mauceli E."/>
            <person name="Mccarthy M."/>
            <person name="Mcdonough S."/>
            <person name="Mcghee T."/>
            <person name="Meldrim J."/>
            <person name="Meneus L."/>
            <person name="Mesirov J."/>
            <person name="Mihalev A."/>
            <person name="Mihova T."/>
            <person name="Mikkelsen T."/>
            <person name="Mlenga V."/>
            <person name="Moru K."/>
            <person name="Mozes J."/>
            <person name="Mulrain L."/>
            <person name="Munson G."/>
            <person name="Naylor J."/>
            <person name="Newes C."/>
            <person name="Nguyen C."/>
            <person name="Nguyen N."/>
            <person name="Nguyen T."/>
            <person name="Nicol R."/>
            <person name="Nielsen C."/>
            <person name="Nizzari M."/>
            <person name="Norbu C."/>
            <person name="Norbu N."/>
            <person name="O'donnell P."/>
            <person name="Okoawo O."/>
            <person name="O'leary S."/>
            <person name="Omotosho B."/>
            <person name="O'neill K."/>
            <person name="Osman S."/>
            <person name="Parker S."/>
            <person name="Perrin D."/>
            <person name="Phunkhang P."/>
            <person name="Piqani B."/>
            <person name="Purcell S."/>
            <person name="Rachupka T."/>
            <person name="Ramasamy U."/>
            <person name="Rameau R."/>
            <person name="Ray V."/>
            <person name="Raymond C."/>
            <person name="Retta R."/>
            <person name="Richardson S."/>
            <person name="Rise C."/>
            <person name="Rodriguez J."/>
            <person name="Rogers J."/>
            <person name="Rogov P."/>
            <person name="Rutman M."/>
            <person name="Schupbach R."/>
            <person name="Seaman C."/>
            <person name="Settipalli S."/>
            <person name="Sharpe T."/>
            <person name="Sheridan J."/>
            <person name="Sherpa N."/>
            <person name="Shi J."/>
            <person name="Smirnov S."/>
            <person name="Smith C."/>
            <person name="Sougnez C."/>
            <person name="Spencer B."/>
            <person name="Stalker J."/>
            <person name="Stange-thomann N."/>
            <person name="Stavropoulos S."/>
            <person name="Stetson K."/>
            <person name="Stone C."/>
            <person name="Stone S."/>
            <person name="Stubbs M."/>
            <person name="Talamas J."/>
            <person name="Tchuinga P."/>
            <person name="Tenzing P."/>
            <person name="Tesfaye S."/>
            <person name="Theodore J."/>
            <person name="Thoulutsang Y."/>
            <person name="Topham K."/>
            <person name="Towey S."/>
            <person name="Tsamla T."/>
            <person name="Tsomo N."/>
            <person name="Vallee D."/>
            <person name="Vassiliev H."/>
            <person name="Venkataraman V."/>
            <person name="Vinson J."/>
            <person name="Vo A."/>
            <person name="Wade C."/>
            <person name="Wang S."/>
            <person name="Wangchuk T."/>
            <person name="Wangdi T."/>
            <person name="Whittaker C."/>
            <person name="Wilkinson J."/>
            <person name="Wu Y."/>
            <person name="Wyman D."/>
            <person name="Yadav S."/>
            <person name="Yang S."/>
            <person name="Yang X."/>
            <person name="Yeager S."/>
            <person name="Yee E."/>
            <person name="Young G."/>
            <person name="Zainoun J."/>
            <person name="Zembeck L."/>
            <person name="Zimmer A."/>
            <person name="Zody M."/>
            <person name="Lander E."/>
        </authorList>
    </citation>
    <scope>NUCLEOTIDE SEQUENCE [LARGE SCALE GENOMIC DNA]</scope>
</reference>
<dbReference type="InterPro" id="IPR024078">
    <property type="entry name" value="LmbE-like_dom_sf"/>
</dbReference>
<organism evidence="3 4">
    <name type="scientific">Ciona savignyi</name>
    <name type="common">Pacific transparent sea squirt</name>
    <dbReference type="NCBI Taxonomy" id="51511"/>
    <lineage>
        <taxon>Eukaryota</taxon>
        <taxon>Metazoa</taxon>
        <taxon>Chordata</taxon>
        <taxon>Tunicata</taxon>
        <taxon>Ascidiacea</taxon>
        <taxon>Phlebobranchia</taxon>
        <taxon>Cionidae</taxon>
        <taxon>Ciona</taxon>
    </lineage>
</organism>
<dbReference type="PANTHER" id="PTHR12993">
    <property type="entry name" value="N-ACETYLGLUCOSAMINYL-PHOSPHATIDYLINOSITOL DE-N-ACETYLASE-RELATED"/>
    <property type="match status" value="1"/>
</dbReference>
<sequence length="246" mass="28470">MFFVLFCIVICTVLIISYVILEKVCSTQKDSCIFNLSPNDSAIFVISHPDDESLFFAPTILELQERKVNVHVLCLSTGNYYGKGVVRSKEFHESCAKLGLEQSNVYCLNDFEDGPNEEWNPKLVSKTLKIYLQKTRSKCLFTFDQHGISGHPNHIALNTAVKYMIRQEINHSVDFYELQTVPLYRKYIQIIDIIPTLFTAQPSHTIVASSYNEYLKSISSMLCHESQLVWFRWLVVMFSRNMWLNT</sequence>
<dbReference type="STRING" id="51511.ENSCSAVP00000003800"/>
<dbReference type="GO" id="GO:0000225">
    <property type="term" value="F:N-acetylglucosaminylphosphatidylinositol deacetylase activity"/>
    <property type="evidence" value="ECO:0007669"/>
    <property type="project" value="UniProtKB-EC"/>
</dbReference>
<dbReference type="AlphaFoldDB" id="H2YEQ2"/>
<evidence type="ECO:0000313" key="3">
    <source>
        <dbReference type="Ensembl" id="ENSCSAVP00000003800.1"/>
    </source>
</evidence>
<comment type="similarity">
    <text evidence="1">Belongs to the PIGL family.</text>
</comment>
<dbReference type="FunCoup" id="H2YEQ2">
    <property type="interactions" value="39"/>
</dbReference>
<dbReference type="Proteomes" id="UP000007875">
    <property type="component" value="Unassembled WGS sequence"/>
</dbReference>
<dbReference type="GO" id="GO:0006506">
    <property type="term" value="P:GPI anchor biosynthetic process"/>
    <property type="evidence" value="ECO:0007669"/>
    <property type="project" value="UniProtKB-UniPathway"/>
</dbReference>
<dbReference type="EC" id="3.5.1.89" evidence="2"/>
<dbReference type="HOGENOM" id="CLU_034979_1_0_1"/>